<dbReference type="Gene3D" id="3.50.50.60">
    <property type="entry name" value="FAD/NAD(P)-binding domain"/>
    <property type="match status" value="3"/>
</dbReference>
<protein>
    <recommendedName>
        <fullName evidence="10">FAD-binding domain-containing protein</fullName>
    </recommendedName>
</protein>
<dbReference type="InterPro" id="IPR038220">
    <property type="entry name" value="PHOX_C_sf"/>
</dbReference>
<dbReference type="InterPro" id="IPR050641">
    <property type="entry name" value="RIFMO-like"/>
</dbReference>
<feature type="domain" description="Phenol hydroxylase-like C-terminal dimerisation" evidence="7">
    <location>
        <begin position="483"/>
        <end position="740"/>
    </location>
</feature>
<dbReference type="PRINTS" id="PR00420">
    <property type="entry name" value="RNGMNOXGNASE"/>
</dbReference>
<feature type="region of interest" description="Disordered" evidence="5">
    <location>
        <begin position="436"/>
        <end position="457"/>
    </location>
</feature>
<dbReference type="Pfam" id="PF01494">
    <property type="entry name" value="FAD_binding_3"/>
    <property type="match status" value="3"/>
</dbReference>
<dbReference type="AlphaFoldDB" id="D8QE13"/>
<evidence type="ECO:0008006" key="10">
    <source>
        <dbReference type="Google" id="ProtNLM"/>
    </source>
</evidence>
<evidence type="ECO:0000313" key="8">
    <source>
        <dbReference type="EMBL" id="EFI94082.1"/>
    </source>
</evidence>
<keyword evidence="9" id="KW-1185">Reference proteome</keyword>
<evidence type="ECO:0000259" key="6">
    <source>
        <dbReference type="Pfam" id="PF01494"/>
    </source>
</evidence>
<keyword evidence="4" id="KW-0560">Oxidoreductase</keyword>
<dbReference type="SUPFAM" id="SSF52833">
    <property type="entry name" value="Thioredoxin-like"/>
    <property type="match status" value="1"/>
</dbReference>
<dbReference type="GO" id="GO:0071949">
    <property type="term" value="F:FAD binding"/>
    <property type="evidence" value="ECO:0007669"/>
    <property type="project" value="InterPro"/>
</dbReference>
<gene>
    <name evidence="8" type="ORF">SCHCODRAFT_112095</name>
</gene>
<evidence type="ECO:0000259" key="7">
    <source>
        <dbReference type="Pfam" id="PF07976"/>
    </source>
</evidence>
<dbReference type="PANTHER" id="PTHR43004">
    <property type="entry name" value="TRK SYSTEM POTASSIUM UPTAKE PROTEIN"/>
    <property type="match status" value="1"/>
</dbReference>
<dbReference type="PANTHER" id="PTHR43004:SF4">
    <property type="entry name" value="FAD-BINDING DOMAIN-CONTAINING PROTEIN"/>
    <property type="match status" value="1"/>
</dbReference>
<proteinExistence type="inferred from homology"/>
<accession>D8QE13</accession>
<dbReference type="EMBL" id="GL377310">
    <property type="protein sequence ID" value="EFI94082.1"/>
    <property type="molecule type" value="Genomic_DNA"/>
</dbReference>
<dbReference type="InterPro" id="IPR036188">
    <property type="entry name" value="FAD/NAD-bd_sf"/>
</dbReference>
<feature type="domain" description="FAD-binding" evidence="6">
    <location>
        <begin position="2"/>
        <end position="136"/>
    </location>
</feature>
<dbReference type="InParanoid" id="D8QE13"/>
<dbReference type="InterPro" id="IPR012941">
    <property type="entry name" value="Phe_hydrox_C_dim_dom"/>
</dbReference>
<feature type="domain" description="FAD-binding" evidence="6">
    <location>
        <begin position="366"/>
        <end position="416"/>
    </location>
</feature>
<feature type="domain" description="FAD-binding" evidence="6">
    <location>
        <begin position="168"/>
        <end position="325"/>
    </location>
</feature>
<name>D8QE13_SCHCM</name>
<evidence type="ECO:0000256" key="1">
    <source>
        <dbReference type="ARBA" id="ARBA00007801"/>
    </source>
</evidence>
<dbReference type="Proteomes" id="UP000007431">
    <property type="component" value="Unassembled WGS sequence"/>
</dbReference>
<dbReference type="GO" id="GO:0016709">
    <property type="term" value="F:oxidoreductase activity, acting on paired donors, with incorporation or reduction of molecular oxygen, NAD(P)H as one donor, and incorporation of one atom of oxygen"/>
    <property type="evidence" value="ECO:0007669"/>
    <property type="project" value="UniProtKB-ARBA"/>
</dbReference>
<dbReference type="Gene3D" id="3.30.9.10">
    <property type="entry name" value="D-Amino Acid Oxidase, subunit A, domain 2"/>
    <property type="match status" value="2"/>
</dbReference>
<dbReference type="HOGENOM" id="CLU_009665_9_3_1"/>
<dbReference type="eggNOG" id="KOG3855">
    <property type="taxonomic scope" value="Eukaryota"/>
</dbReference>
<keyword evidence="3" id="KW-0274">FAD</keyword>
<feature type="compositionally biased region" description="Basic and acidic residues" evidence="5">
    <location>
        <begin position="444"/>
        <end position="457"/>
    </location>
</feature>
<comment type="similarity">
    <text evidence="1">Belongs to the PheA/TfdB FAD monooxygenase family.</text>
</comment>
<dbReference type="InterPro" id="IPR036249">
    <property type="entry name" value="Thioredoxin-like_sf"/>
</dbReference>
<dbReference type="Gene3D" id="3.40.30.20">
    <property type="match status" value="1"/>
</dbReference>
<dbReference type="Pfam" id="PF07976">
    <property type="entry name" value="Phe_hydrox_dim"/>
    <property type="match status" value="1"/>
</dbReference>
<organism evidence="9">
    <name type="scientific">Schizophyllum commune (strain H4-8 / FGSC 9210)</name>
    <name type="common">Split gill fungus</name>
    <dbReference type="NCBI Taxonomy" id="578458"/>
    <lineage>
        <taxon>Eukaryota</taxon>
        <taxon>Fungi</taxon>
        <taxon>Dikarya</taxon>
        <taxon>Basidiomycota</taxon>
        <taxon>Agaricomycotina</taxon>
        <taxon>Agaricomycetes</taxon>
        <taxon>Agaricomycetidae</taxon>
        <taxon>Agaricales</taxon>
        <taxon>Schizophyllaceae</taxon>
        <taxon>Schizophyllum</taxon>
    </lineage>
</organism>
<evidence type="ECO:0000256" key="5">
    <source>
        <dbReference type="SAM" id="MobiDB-lite"/>
    </source>
</evidence>
<dbReference type="VEuPathDB" id="FungiDB:SCHCODRAFT_02636849"/>
<evidence type="ECO:0000256" key="4">
    <source>
        <dbReference type="ARBA" id="ARBA00023002"/>
    </source>
</evidence>
<keyword evidence="2" id="KW-0285">Flavoprotein</keyword>
<evidence type="ECO:0000256" key="3">
    <source>
        <dbReference type="ARBA" id="ARBA00022827"/>
    </source>
</evidence>
<dbReference type="SUPFAM" id="SSF54373">
    <property type="entry name" value="FAD-linked reductases, C-terminal domain"/>
    <property type="match status" value="1"/>
</dbReference>
<feature type="non-terminal residue" evidence="8">
    <location>
        <position position="742"/>
    </location>
</feature>
<evidence type="ECO:0000313" key="9">
    <source>
        <dbReference type="Proteomes" id="UP000007431"/>
    </source>
</evidence>
<evidence type="ECO:0000256" key="2">
    <source>
        <dbReference type="ARBA" id="ARBA00022630"/>
    </source>
</evidence>
<reference evidence="8 9" key="1">
    <citation type="journal article" date="2010" name="Nat. Biotechnol.">
        <title>Genome sequence of the model mushroom Schizophyllum commune.</title>
        <authorList>
            <person name="Ohm R.A."/>
            <person name="de Jong J.F."/>
            <person name="Lugones L.G."/>
            <person name="Aerts A."/>
            <person name="Kothe E."/>
            <person name="Stajich J.E."/>
            <person name="de Vries R.P."/>
            <person name="Record E."/>
            <person name="Levasseur A."/>
            <person name="Baker S.E."/>
            <person name="Bartholomew K.A."/>
            <person name="Coutinho P.M."/>
            <person name="Erdmann S."/>
            <person name="Fowler T.J."/>
            <person name="Gathman A.C."/>
            <person name="Lombard V."/>
            <person name="Henrissat B."/>
            <person name="Knabe N."/>
            <person name="Kuees U."/>
            <person name="Lilly W.W."/>
            <person name="Lindquist E."/>
            <person name="Lucas S."/>
            <person name="Magnuson J.K."/>
            <person name="Piumi F."/>
            <person name="Raudaskoski M."/>
            <person name="Salamov A."/>
            <person name="Schmutz J."/>
            <person name="Schwarze F.W.M.R."/>
            <person name="vanKuyk P.A."/>
            <person name="Horton J.S."/>
            <person name="Grigoriev I.V."/>
            <person name="Woesten H.A.B."/>
        </authorList>
    </citation>
    <scope>NUCLEOTIDE SEQUENCE [LARGE SCALE GENOMIC DNA]</scope>
    <source>
        <strain evidence="9">H4-8 / FGSC 9210</strain>
    </source>
</reference>
<sequence length="742" mass="80978">MGVKFFICDSTDYASHQYGRGDAIQPRVMEIWQSLGLPFEQAEHVGKKVFGRAFWELGGDAGTSTRISTSRLFPTAYDYDKNYALLLRQGLVEQILLDDAKRHNPGLEVQWNTAFVGMERGKDGVYDIELKSTLGEEVTPNGVPTPPVTPPGIKALANGTATANKPSSAASSPSKIRAKYVLAADGARSAVRRWAKPLGAVLQGDLHSITWCVLDAVGVRSNHPDLEKICINRSPRGIVLVIPREPINGKPSCRFDIQIENKSRVEATQEDAVRMIKAIFHPFTVEWDEVSWWSSYDVSQRLINTYSVNDNSVFFMGDCCHTHSPRSERPLSPFLFLVVHLSPNIYNSCASFDNSLLPPNHRLTTLPPAGLGLNTATMEAHNLCWKLGYVAKGLADPAILDTYAGERFTVAEKLIRIDRTLVAMYAGLEREGVAGAGQAAEQNGQHEGEEKADGGEEKAADWLQRLHKYQMSYAAYQAGASIAYPPSALALGADSKSDFDVGRPGIAVGARLKPASATRVSDMVVTSIIPKFDGRFTIFVLAGDLGVDGAVDRLLALDDYISSTGSIFAKYLGDATCGPRPVCEPLYLSTVDKSSPIPPGRRLYTHDYTTVPQITGAYHAPQHKLFRVTVATTTDATHPTITQRLYPKLHPTTVSERPSHLFAPLGFYCDDRAALSPYRESFPEAGSVLEHPLHEKWGVGAEGAIVVGRPDGHVGMIAKGCGIEAWKEVEAYFAGFMKSKEA</sequence>
<dbReference type="SUPFAM" id="SSF51905">
    <property type="entry name" value="FAD/NAD(P)-binding domain"/>
    <property type="match status" value="1"/>
</dbReference>
<dbReference type="InterPro" id="IPR002938">
    <property type="entry name" value="FAD-bd"/>
</dbReference>